<name>A0A103XDD7_CYNCS</name>
<accession>A0A103XDD7</accession>
<protein>
    <submittedName>
        <fullName evidence="1">Uncharacterized protein</fullName>
    </submittedName>
</protein>
<proteinExistence type="predicted"/>
<comment type="caution">
    <text evidence="1">The sequence shown here is derived from an EMBL/GenBank/DDBJ whole genome shotgun (WGS) entry which is preliminary data.</text>
</comment>
<dbReference type="EMBL" id="LEKV01005347">
    <property type="protein sequence ID" value="KVH88703.1"/>
    <property type="molecule type" value="Genomic_DNA"/>
</dbReference>
<sequence length="43" mass="5030">MIHVLLENEVHAICKTLTMMPISKFMLYVLICKKKLRANHTNC</sequence>
<dbReference type="Gramene" id="KVH88703">
    <property type="protein sequence ID" value="KVH88703"/>
    <property type="gene ID" value="Ccrd_026016"/>
</dbReference>
<evidence type="ECO:0000313" key="2">
    <source>
        <dbReference type="Proteomes" id="UP000243975"/>
    </source>
</evidence>
<dbReference type="Proteomes" id="UP000243975">
    <property type="component" value="Unassembled WGS sequence"/>
</dbReference>
<organism evidence="1 2">
    <name type="scientific">Cynara cardunculus var. scolymus</name>
    <name type="common">Globe artichoke</name>
    <name type="synonym">Cynara scolymus</name>
    <dbReference type="NCBI Taxonomy" id="59895"/>
    <lineage>
        <taxon>Eukaryota</taxon>
        <taxon>Viridiplantae</taxon>
        <taxon>Streptophyta</taxon>
        <taxon>Embryophyta</taxon>
        <taxon>Tracheophyta</taxon>
        <taxon>Spermatophyta</taxon>
        <taxon>Magnoliopsida</taxon>
        <taxon>eudicotyledons</taxon>
        <taxon>Gunneridae</taxon>
        <taxon>Pentapetalae</taxon>
        <taxon>asterids</taxon>
        <taxon>campanulids</taxon>
        <taxon>Asterales</taxon>
        <taxon>Asteraceae</taxon>
        <taxon>Carduoideae</taxon>
        <taxon>Cardueae</taxon>
        <taxon>Carduinae</taxon>
        <taxon>Cynara</taxon>
    </lineage>
</organism>
<keyword evidence="2" id="KW-1185">Reference proteome</keyword>
<gene>
    <name evidence="1" type="ORF">Ccrd_026016</name>
</gene>
<dbReference type="AlphaFoldDB" id="A0A103XDD7"/>
<evidence type="ECO:0000313" key="1">
    <source>
        <dbReference type="EMBL" id="KVH88703.1"/>
    </source>
</evidence>
<reference evidence="1 2" key="1">
    <citation type="journal article" date="2016" name="Sci. Rep.">
        <title>The genome sequence of the outbreeding globe artichoke constructed de novo incorporating a phase-aware low-pass sequencing strategy of F1 progeny.</title>
        <authorList>
            <person name="Scaglione D."/>
            <person name="Reyes-Chin-Wo S."/>
            <person name="Acquadro A."/>
            <person name="Froenicke L."/>
            <person name="Portis E."/>
            <person name="Beitel C."/>
            <person name="Tirone M."/>
            <person name="Mauro R."/>
            <person name="Lo Monaco A."/>
            <person name="Mauromicale G."/>
            <person name="Faccioli P."/>
            <person name="Cattivelli L."/>
            <person name="Rieseberg L."/>
            <person name="Michelmore R."/>
            <person name="Lanteri S."/>
        </authorList>
    </citation>
    <scope>NUCLEOTIDE SEQUENCE [LARGE SCALE GENOMIC DNA]</scope>
    <source>
        <strain evidence="1">2C</strain>
    </source>
</reference>